<gene>
    <name evidence="1" type="ORF">T11_6781</name>
</gene>
<keyword evidence="2" id="KW-1185">Reference proteome</keyword>
<dbReference type="AlphaFoldDB" id="A0A0V1H447"/>
<protein>
    <submittedName>
        <fullName evidence="1">Uncharacterized protein</fullName>
    </submittedName>
</protein>
<sequence>MSLTKANKAKLQPHCPMLSLLNRITSEPWATVRRMIALADGTSAARFHLNSCGSETKLRLPCIEMRLLLMPFRWGLRSGYDVSVLYPRLFQQES</sequence>
<organism evidence="1 2">
    <name type="scientific">Trichinella zimbabwensis</name>
    <dbReference type="NCBI Taxonomy" id="268475"/>
    <lineage>
        <taxon>Eukaryota</taxon>
        <taxon>Metazoa</taxon>
        <taxon>Ecdysozoa</taxon>
        <taxon>Nematoda</taxon>
        <taxon>Enoplea</taxon>
        <taxon>Dorylaimia</taxon>
        <taxon>Trichinellida</taxon>
        <taxon>Trichinellidae</taxon>
        <taxon>Trichinella</taxon>
    </lineage>
</organism>
<comment type="caution">
    <text evidence="1">The sequence shown here is derived from an EMBL/GenBank/DDBJ whole genome shotgun (WGS) entry which is preliminary data.</text>
</comment>
<reference evidence="1 2" key="1">
    <citation type="submission" date="2015-01" db="EMBL/GenBank/DDBJ databases">
        <title>Evolution of Trichinella species and genotypes.</title>
        <authorList>
            <person name="Korhonen P.K."/>
            <person name="Edoardo P."/>
            <person name="Giuseppe L.R."/>
            <person name="Gasser R.B."/>
        </authorList>
    </citation>
    <scope>NUCLEOTIDE SEQUENCE [LARGE SCALE GENOMIC DNA]</scope>
    <source>
        <strain evidence="1">ISS1029</strain>
    </source>
</reference>
<dbReference type="EMBL" id="JYDP01000142">
    <property type="protein sequence ID" value="KRZ05275.1"/>
    <property type="molecule type" value="Genomic_DNA"/>
</dbReference>
<evidence type="ECO:0000313" key="2">
    <source>
        <dbReference type="Proteomes" id="UP000055024"/>
    </source>
</evidence>
<proteinExistence type="predicted"/>
<evidence type="ECO:0000313" key="1">
    <source>
        <dbReference type="EMBL" id="KRZ05275.1"/>
    </source>
</evidence>
<dbReference type="Proteomes" id="UP000055024">
    <property type="component" value="Unassembled WGS sequence"/>
</dbReference>
<name>A0A0V1H447_9BILA</name>
<accession>A0A0V1H447</accession>